<evidence type="ECO:0000256" key="1">
    <source>
        <dbReference type="SAM" id="SignalP"/>
    </source>
</evidence>
<keyword evidence="1" id="KW-0732">Signal</keyword>
<protein>
    <recommendedName>
        <fullName evidence="2">Spore germination protein N-terminal domain-containing protein</fullName>
    </recommendedName>
</protein>
<dbReference type="EMBL" id="JAHLQI010000003">
    <property type="protein sequence ID" value="MBU5490472.1"/>
    <property type="molecule type" value="Genomic_DNA"/>
</dbReference>
<keyword evidence="4" id="KW-1185">Reference proteome</keyword>
<dbReference type="InterPro" id="IPR008844">
    <property type="entry name" value="Spore_GerAC-like"/>
</dbReference>
<feature type="signal peptide" evidence="1">
    <location>
        <begin position="1"/>
        <end position="22"/>
    </location>
</feature>
<gene>
    <name evidence="3" type="ORF">KQI75_07545</name>
</gene>
<feature type="domain" description="Spore germination protein N-terminal" evidence="2">
    <location>
        <begin position="24"/>
        <end position="185"/>
    </location>
</feature>
<evidence type="ECO:0000313" key="3">
    <source>
        <dbReference type="EMBL" id="MBU5490472.1"/>
    </source>
</evidence>
<dbReference type="PANTHER" id="PTHR35789:SF1">
    <property type="entry name" value="SPORE GERMINATION PROTEIN B3"/>
    <property type="match status" value="1"/>
</dbReference>
<organism evidence="3 4">
    <name type="scientific">Butyricicoccus intestinisimiae</name>
    <dbReference type="NCBI Taxonomy" id="2841509"/>
    <lineage>
        <taxon>Bacteria</taxon>
        <taxon>Bacillati</taxon>
        <taxon>Bacillota</taxon>
        <taxon>Clostridia</taxon>
        <taxon>Eubacteriales</taxon>
        <taxon>Butyricicoccaceae</taxon>
        <taxon>Butyricicoccus</taxon>
    </lineage>
</organism>
<proteinExistence type="predicted"/>
<reference evidence="3 4" key="1">
    <citation type="submission" date="2021-06" db="EMBL/GenBank/DDBJ databases">
        <authorList>
            <person name="Sun Q."/>
            <person name="Li D."/>
        </authorList>
    </citation>
    <scope>NUCLEOTIDE SEQUENCE [LARGE SCALE GENOMIC DNA]</scope>
    <source>
        <strain evidence="3 4">MSJd-7</strain>
    </source>
</reference>
<dbReference type="Proteomes" id="UP000783588">
    <property type="component" value="Unassembled WGS sequence"/>
</dbReference>
<comment type="caution">
    <text evidence="3">The sequence shown here is derived from an EMBL/GenBank/DDBJ whole genome shotgun (WGS) entry which is preliminary data.</text>
</comment>
<dbReference type="Pfam" id="PF25198">
    <property type="entry name" value="Spore_GerAC_N"/>
    <property type="match status" value="1"/>
</dbReference>
<sequence>MRRAGAALLLCLLLCGCSWKDAGDLSAVTAGTISREGQQYQLTAELALPDADTAVPASKQVSGAAQTMEQAIDDTGAGLDVQLYWSHARVLFLDDTVLSGGIGSCVQELHADSAVRPSVRVCAVRESRAADIFACQSIGGEPVGFSVGDSLSYAIQQSQVPDVPLYRVYNALETQGIDPVLPAVSLAGKQVQLDGCALFSGETCSGWLNREQTAVLSLLLHSGEQAVLYDDGEPLVLRAIRVRRSVAEDTCEIQVSADAACKTDEQVRRAARVAQEQCTRVIERLKQADCDALGIGRLSGQAWRTVPVTVSVTMHAAQSTEGGNQ</sequence>
<accession>A0ABS6ES09</accession>
<dbReference type="InterPro" id="IPR057336">
    <property type="entry name" value="GerAC_N"/>
</dbReference>
<evidence type="ECO:0000259" key="2">
    <source>
        <dbReference type="Pfam" id="PF25198"/>
    </source>
</evidence>
<dbReference type="PANTHER" id="PTHR35789">
    <property type="entry name" value="SPORE GERMINATION PROTEIN B3"/>
    <property type="match status" value="1"/>
</dbReference>
<evidence type="ECO:0000313" key="4">
    <source>
        <dbReference type="Proteomes" id="UP000783588"/>
    </source>
</evidence>
<dbReference type="PROSITE" id="PS51257">
    <property type="entry name" value="PROKAR_LIPOPROTEIN"/>
    <property type="match status" value="1"/>
</dbReference>
<name>A0ABS6ES09_9FIRM</name>
<dbReference type="RefSeq" id="WP_216470127.1">
    <property type="nucleotide sequence ID" value="NZ_JAHLQI010000003.1"/>
</dbReference>
<feature type="chain" id="PRO_5047133640" description="Spore germination protein N-terminal domain-containing protein" evidence="1">
    <location>
        <begin position="23"/>
        <end position="325"/>
    </location>
</feature>